<evidence type="ECO:0000259" key="4">
    <source>
        <dbReference type="SMART" id="SM00563"/>
    </source>
</evidence>
<name>A0A1G9UJT4_9BACT</name>
<dbReference type="SUPFAM" id="SSF69593">
    <property type="entry name" value="Glycerol-3-phosphate (1)-acyltransferase"/>
    <property type="match status" value="1"/>
</dbReference>
<protein>
    <submittedName>
        <fullName evidence="5">1-acyl-sn-glycerol-3-phosphate acyltransferase</fullName>
    </submittedName>
</protein>
<accession>A0A1G9UJT4</accession>
<dbReference type="OrthoDB" id="1450572at2"/>
<feature type="domain" description="Phospholipid/glycerol acyltransferase" evidence="4">
    <location>
        <begin position="67"/>
        <end position="207"/>
    </location>
</feature>
<dbReference type="PANTHER" id="PTHR10434:SF11">
    <property type="entry name" value="1-ACYL-SN-GLYCEROL-3-PHOSPHATE ACYLTRANSFERASE"/>
    <property type="match status" value="1"/>
</dbReference>
<dbReference type="GO" id="GO:0003841">
    <property type="term" value="F:1-acylglycerol-3-phosphate O-acyltransferase activity"/>
    <property type="evidence" value="ECO:0007669"/>
    <property type="project" value="TreeGrafter"/>
</dbReference>
<sequence>MKSLLKKFLLMVDVFGFFERDPFGNLVFTKRVLIASLGFLTWSRYMWTNKTRISGTEHLEKLPQNGVLFLSNHQTYFADVICLYHIFCSVKWGFRNWIGLPVYLLAPRARMYYVAASETMKDSGLIPKIFAQAGALTVNRSWRAKGQDVHREVDKSAGDKVGKGLSDGWVISFPQGTTSPYAPVRKGTAFLIKEHHPIVVPVVINGFRRAFDKKGLLLKKRGSILSVTFKEPIEFDPSLSVEEITARIEAFLEQDYPEGKEWFSRVKGR</sequence>
<dbReference type="CDD" id="cd07989">
    <property type="entry name" value="LPLAT_AGPAT-like"/>
    <property type="match status" value="1"/>
</dbReference>
<dbReference type="STRING" id="563176.SAMN04488090_3847"/>
<evidence type="ECO:0000313" key="5">
    <source>
        <dbReference type="EMBL" id="SDM60158.1"/>
    </source>
</evidence>
<dbReference type="PANTHER" id="PTHR10434">
    <property type="entry name" value="1-ACYL-SN-GLYCEROL-3-PHOSPHATE ACYLTRANSFERASE"/>
    <property type="match status" value="1"/>
</dbReference>
<organism evidence="5 6">
    <name type="scientific">Siphonobacter aquaeclarae</name>
    <dbReference type="NCBI Taxonomy" id="563176"/>
    <lineage>
        <taxon>Bacteria</taxon>
        <taxon>Pseudomonadati</taxon>
        <taxon>Bacteroidota</taxon>
        <taxon>Cytophagia</taxon>
        <taxon>Cytophagales</taxon>
        <taxon>Cytophagaceae</taxon>
        <taxon>Siphonobacter</taxon>
    </lineage>
</organism>
<dbReference type="EMBL" id="FNGS01000007">
    <property type="protein sequence ID" value="SDM60158.1"/>
    <property type="molecule type" value="Genomic_DNA"/>
</dbReference>
<comment type="pathway">
    <text evidence="1">Lipid metabolism.</text>
</comment>
<dbReference type="InterPro" id="IPR002123">
    <property type="entry name" value="Plipid/glycerol_acylTrfase"/>
</dbReference>
<dbReference type="RefSeq" id="WP_093205963.1">
    <property type="nucleotide sequence ID" value="NZ_FNGS01000007.1"/>
</dbReference>
<proteinExistence type="predicted"/>
<keyword evidence="6" id="KW-1185">Reference proteome</keyword>
<dbReference type="AlphaFoldDB" id="A0A1G9UJT4"/>
<evidence type="ECO:0000313" key="6">
    <source>
        <dbReference type="Proteomes" id="UP000198901"/>
    </source>
</evidence>
<dbReference type="Proteomes" id="UP000198901">
    <property type="component" value="Unassembled WGS sequence"/>
</dbReference>
<dbReference type="SMART" id="SM00563">
    <property type="entry name" value="PlsC"/>
    <property type="match status" value="1"/>
</dbReference>
<evidence type="ECO:0000256" key="3">
    <source>
        <dbReference type="ARBA" id="ARBA00023315"/>
    </source>
</evidence>
<evidence type="ECO:0000256" key="1">
    <source>
        <dbReference type="ARBA" id="ARBA00005189"/>
    </source>
</evidence>
<dbReference type="GO" id="GO:0006654">
    <property type="term" value="P:phosphatidic acid biosynthetic process"/>
    <property type="evidence" value="ECO:0007669"/>
    <property type="project" value="TreeGrafter"/>
</dbReference>
<keyword evidence="3 5" id="KW-0012">Acyltransferase</keyword>
<dbReference type="Pfam" id="PF01553">
    <property type="entry name" value="Acyltransferase"/>
    <property type="match status" value="1"/>
</dbReference>
<keyword evidence="2 5" id="KW-0808">Transferase</keyword>
<gene>
    <name evidence="5" type="ORF">SAMN04488090_3847</name>
</gene>
<evidence type="ECO:0000256" key="2">
    <source>
        <dbReference type="ARBA" id="ARBA00022679"/>
    </source>
</evidence>
<reference evidence="5 6" key="1">
    <citation type="submission" date="2016-10" db="EMBL/GenBank/DDBJ databases">
        <authorList>
            <person name="de Groot N.N."/>
        </authorList>
    </citation>
    <scope>NUCLEOTIDE SEQUENCE [LARGE SCALE GENOMIC DNA]</scope>
    <source>
        <strain evidence="5 6">DSM 21668</strain>
    </source>
</reference>